<keyword evidence="3" id="KW-1185">Reference proteome</keyword>
<dbReference type="InterPro" id="IPR011990">
    <property type="entry name" value="TPR-like_helical_dom_sf"/>
</dbReference>
<proteinExistence type="predicted"/>
<dbReference type="EMBL" id="OZ019895">
    <property type="protein sequence ID" value="CAK9221072.1"/>
    <property type="molecule type" value="Genomic_DNA"/>
</dbReference>
<evidence type="ECO:0000259" key="1">
    <source>
        <dbReference type="Pfam" id="PF16669"/>
    </source>
</evidence>
<sequence length="425" mass="47763">MEGRSNRESENQDPFVSLLSMIEDLYCVRDTFFPLDPSIKKARLDNLMQQALIVLAEIASECRKQPEQRAQWEYLRGKVLDAGPDYCKEAEDHLAKSVKLDPSRVDAWCCLGNCFWKKGDLSQAKNCFNYALSKGLNKKALQQLSMLERRIAKGSPDEAETIEESIRHAKQAVTLDIKDGQSWYTLGNAFFTSFFVTGAWDQSKLHQSLKAYQNVEKDEMASANPDLHFNSATVHQYLEDYERALQKFEAASIRDPGLHAEHEVSKLVNLLSKLEDLTVNKGRIKPKRLASILSCLPPDTSVGAHKQVRVGALQEGFNKGVALLGKVLQTVPHENSVPLYYLVADREANCFALSVYALREGAIREGNTVTLLEPFFHNVCVSWQGKTYQYKAIRVDLPQQLLLNGRPTLVQDAVCSTLQAENIAP</sequence>
<dbReference type="PANTHER" id="PTHR26312">
    <property type="entry name" value="TETRATRICOPEPTIDE REPEAT PROTEIN 5"/>
    <property type="match status" value="1"/>
</dbReference>
<organism evidence="2 3">
    <name type="scientific">Sphagnum troendelagicum</name>
    <dbReference type="NCBI Taxonomy" id="128251"/>
    <lineage>
        <taxon>Eukaryota</taxon>
        <taxon>Viridiplantae</taxon>
        <taxon>Streptophyta</taxon>
        <taxon>Embryophyta</taxon>
        <taxon>Bryophyta</taxon>
        <taxon>Sphagnophytina</taxon>
        <taxon>Sphagnopsida</taxon>
        <taxon>Sphagnales</taxon>
        <taxon>Sphagnaceae</taxon>
        <taxon>Sphagnum</taxon>
    </lineage>
</organism>
<feature type="domain" description="Tetratricopeptide repeat protein 5 OB fold" evidence="1">
    <location>
        <begin position="306"/>
        <end position="413"/>
    </location>
</feature>
<evidence type="ECO:0000313" key="3">
    <source>
        <dbReference type="Proteomes" id="UP001497512"/>
    </source>
</evidence>
<name>A0ABP0UH12_9BRYO</name>
<dbReference type="Pfam" id="PF16669">
    <property type="entry name" value="TTC5_OB"/>
    <property type="match status" value="1"/>
</dbReference>
<evidence type="ECO:0000313" key="2">
    <source>
        <dbReference type="EMBL" id="CAK9221072.1"/>
    </source>
</evidence>
<dbReference type="InterPro" id="IPR019734">
    <property type="entry name" value="TPR_rpt"/>
</dbReference>
<dbReference type="PANTHER" id="PTHR26312:SF194">
    <property type="entry name" value="OS01G0506200 PROTEIN"/>
    <property type="match status" value="1"/>
</dbReference>
<dbReference type="InterPro" id="IPR038645">
    <property type="entry name" value="TTC5_OB_sf"/>
</dbReference>
<dbReference type="SMART" id="SM00028">
    <property type="entry name" value="TPR"/>
    <property type="match status" value="2"/>
</dbReference>
<gene>
    <name evidence="2" type="ORF">CSSPTR1EN2_LOCUS15773</name>
</gene>
<dbReference type="Proteomes" id="UP001497512">
    <property type="component" value="Chromosome 3"/>
</dbReference>
<protein>
    <recommendedName>
        <fullName evidence="1">Tetratricopeptide repeat protein 5 OB fold domain-containing protein</fullName>
    </recommendedName>
</protein>
<dbReference type="SUPFAM" id="SSF48452">
    <property type="entry name" value="TPR-like"/>
    <property type="match status" value="1"/>
</dbReference>
<reference evidence="2" key="1">
    <citation type="submission" date="2024-02" db="EMBL/GenBank/DDBJ databases">
        <authorList>
            <consortium name="ELIXIR-Norway"/>
            <consortium name="Elixir Norway"/>
        </authorList>
    </citation>
    <scope>NUCLEOTIDE SEQUENCE</scope>
</reference>
<dbReference type="InterPro" id="IPR032076">
    <property type="entry name" value="TTC5_OB"/>
</dbReference>
<dbReference type="Gene3D" id="2.40.50.550">
    <property type="match status" value="1"/>
</dbReference>
<dbReference type="Gene3D" id="1.25.40.10">
    <property type="entry name" value="Tetratricopeptide repeat domain"/>
    <property type="match status" value="1"/>
</dbReference>
<accession>A0ABP0UH12</accession>